<keyword evidence="2" id="KW-1185">Reference proteome</keyword>
<name>A0ABP3JIH5_9ACTN</name>
<proteinExistence type="predicted"/>
<comment type="caution">
    <text evidence="1">The sequence shown here is derived from an EMBL/GenBank/DDBJ whole genome shotgun (WGS) entry which is preliminary data.</text>
</comment>
<evidence type="ECO:0000313" key="1">
    <source>
        <dbReference type="EMBL" id="GAA0454819.1"/>
    </source>
</evidence>
<gene>
    <name evidence="1" type="ORF">GCM10009544_16960</name>
</gene>
<accession>A0ABP3JIH5</accession>
<protein>
    <submittedName>
        <fullName evidence="1">Uncharacterized protein</fullName>
    </submittedName>
</protein>
<organism evidence="1 2">
    <name type="scientific">Streptomyces stramineus</name>
    <dbReference type="NCBI Taxonomy" id="173861"/>
    <lineage>
        <taxon>Bacteria</taxon>
        <taxon>Bacillati</taxon>
        <taxon>Actinomycetota</taxon>
        <taxon>Actinomycetes</taxon>
        <taxon>Kitasatosporales</taxon>
        <taxon>Streptomycetaceae</taxon>
        <taxon>Streptomyces</taxon>
    </lineage>
</organism>
<dbReference type="Proteomes" id="UP001499895">
    <property type="component" value="Unassembled WGS sequence"/>
</dbReference>
<sequence>MPAVEAAPVVPVIPVVVPAPRPVAVPVPAVDDVDQEQELVLEGLTRDQVRDWRVRAMKDPQLVFDRIDRYGAHGRVRRSAGRARGRGQLLTPRLRGRVRARWRADWPFRTAGGALGCLRRCERRGAHFAPGSGAMPLLTESRHRYM</sequence>
<dbReference type="EMBL" id="BAAAHB010000012">
    <property type="protein sequence ID" value="GAA0454819.1"/>
    <property type="molecule type" value="Genomic_DNA"/>
</dbReference>
<reference evidence="2" key="1">
    <citation type="journal article" date="2019" name="Int. J. Syst. Evol. Microbiol.">
        <title>The Global Catalogue of Microorganisms (GCM) 10K type strain sequencing project: providing services to taxonomists for standard genome sequencing and annotation.</title>
        <authorList>
            <consortium name="The Broad Institute Genomics Platform"/>
            <consortium name="The Broad Institute Genome Sequencing Center for Infectious Disease"/>
            <person name="Wu L."/>
            <person name="Ma J."/>
        </authorList>
    </citation>
    <scope>NUCLEOTIDE SEQUENCE [LARGE SCALE GENOMIC DNA]</scope>
    <source>
        <strain evidence="2">JCM 10649</strain>
    </source>
</reference>
<evidence type="ECO:0000313" key="2">
    <source>
        <dbReference type="Proteomes" id="UP001499895"/>
    </source>
</evidence>